<dbReference type="PANTHER" id="PTHR15074:SF0">
    <property type="entry name" value="METHYL-CPG-BINDING DOMAIN PROTEIN 4-LIKE PROTEIN"/>
    <property type="match status" value="1"/>
</dbReference>
<gene>
    <name evidence="4" type="ORF">HDK90DRAFT_471112</name>
</gene>
<name>A0ABR1Y8U9_9PEZI</name>
<comment type="caution">
    <text evidence="4">The sequence shown here is derived from an EMBL/GenBank/DDBJ whole genome shotgun (WGS) entry which is preliminary data.</text>
</comment>
<protein>
    <recommendedName>
        <fullName evidence="6">Pentatricopeptide repeat-containing protein</fullName>
    </recommendedName>
</protein>
<evidence type="ECO:0000256" key="3">
    <source>
        <dbReference type="SAM" id="MobiDB-lite"/>
    </source>
</evidence>
<reference evidence="4 5" key="1">
    <citation type="submission" date="2024-04" db="EMBL/GenBank/DDBJ databases">
        <title>Phyllosticta paracitricarpa is synonymous to the EU quarantine fungus P. citricarpa based on phylogenomic analyses.</title>
        <authorList>
            <consortium name="Lawrence Berkeley National Laboratory"/>
            <person name="Van Ingen-Buijs V.A."/>
            <person name="Van Westerhoven A.C."/>
            <person name="Haridas S."/>
            <person name="Skiadas P."/>
            <person name="Martin F."/>
            <person name="Groenewald J.Z."/>
            <person name="Crous P.W."/>
            <person name="Seidl M.F."/>
        </authorList>
    </citation>
    <scope>NUCLEOTIDE SEQUENCE [LARGE SCALE GENOMIC DNA]</scope>
    <source>
        <strain evidence="4 5">CBS 123374</strain>
    </source>
</reference>
<accession>A0ABR1Y8U9</accession>
<dbReference type="Proteomes" id="UP001492380">
    <property type="component" value="Unassembled WGS sequence"/>
</dbReference>
<dbReference type="Gene3D" id="1.10.340.30">
    <property type="entry name" value="Hypothetical protein, domain 2"/>
    <property type="match status" value="1"/>
</dbReference>
<keyword evidence="5" id="KW-1185">Reference proteome</keyword>
<dbReference type="PANTHER" id="PTHR15074">
    <property type="entry name" value="METHYL-CPG-BINDING PROTEIN"/>
    <property type="match status" value="1"/>
</dbReference>
<proteinExistence type="predicted"/>
<dbReference type="InterPro" id="IPR045138">
    <property type="entry name" value="MeCP2/MBD4"/>
</dbReference>
<keyword evidence="2" id="KW-0539">Nucleus</keyword>
<evidence type="ECO:0000256" key="1">
    <source>
        <dbReference type="ARBA" id="ARBA00004123"/>
    </source>
</evidence>
<evidence type="ECO:0000313" key="5">
    <source>
        <dbReference type="Proteomes" id="UP001492380"/>
    </source>
</evidence>
<dbReference type="EMBL" id="JBBWRZ010000015">
    <property type="protein sequence ID" value="KAK8222791.1"/>
    <property type="molecule type" value="Genomic_DNA"/>
</dbReference>
<dbReference type="SUPFAM" id="SSF48150">
    <property type="entry name" value="DNA-glycosylase"/>
    <property type="match status" value="1"/>
</dbReference>
<evidence type="ECO:0000313" key="4">
    <source>
        <dbReference type="EMBL" id="KAK8222791.1"/>
    </source>
</evidence>
<comment type="subcellular location">
    <subcellularLocation>
        <location evidence="1">Nucleus</location>
    </subcellularLocation>
</comment>
<dbReference type="InterPro" id="IPR011257">
    <property type="entry name" value="DNA_glycosylase"/>
</dbReference>
<feature type="region of interest" description="Disordered" evidence="3">
    <location>
        <begin position="89"/>
        <end position="111"/>
    </location>
</feature>
<evidence type="ECO:0008006" key="6">
    <source>
        <dbReference type="Google" id="ProtNLM"/>
    </source>
</evidence>
<organism evidence="4 5">
    <name type="scientific">Phyllosticta capitalensis</name>
    <dbReference type="NCBI Taxonomy" id="121624"/>
    <lineage>
        <taxon>Eukaryota</taxon>
        <taxon>Fungi</taxon>
        <taxon>Dikarya</taxon>
        <taxon>Ascomycota</taxon>
        <taxon>Pezizomycotina</taxon>
        <taxon>Dothideomycetes</taxon>
        <taxon>Dothideomycetes incertae sedis</taxon>
        <taxon>Botryosphaeriales</taxon>
        <taxon>Phyllostictaceae</taxon>
        <taxon>Phyllosticta</taxon>
    </lineage>
</organism>
<evidence type="ECO:0000256" key="2">
    <source>
        <dbReference type="ARBA" id="ARBA00023242"/>
    </source>
</evidence>
<sequence>MLPRRQAPSCLPFPPTTAQKFGLIQEELADEPLNLLSACMLLNKTKGIGAIPKFWELMERYPTSFPFESSLRNFSAVSAQITVDLWESDETCEEEATPPSGPGREQEGSLT</sequence>